<dbReference type="PANTHER" id="PTHR35802">
    <property type="entry name" value="PROTEASE SYNTHASE AND SPORULATION PROTEIN PAI 2"/>
    <property type="match status" value="1"/>
</dbReference>
<reference evidence="2" key="1">
    <citation type="submission" date="2019-08" db="EMBL/GenBank/DDBJ databases">
        <title>Limnoglobus roseus gen. nov., sp. nov., a novel freshwater planctomycete with a giant genome from the family Gemmataceae.</title>
        <authorList>
            <person name="Kulichevskaya I.S."/>
            <person name="Naumoff D.G."/>
            <person name="Miroshnikov K."/>
            <person name="Ivanova A."/>
            <person name="Philippov D.A."/>
            <person name="Hakobyan A."/>
            <person name="Rijpstra I.C."/>
            <person name="Sinninghe Damste J.S."/>
            <person name="Liesack W."/>
            <person name="Dedysh S.N."/>
        </authorList>
    </citation>
    <scope>NUCLEOTIDE SEQUENCE [LARGE SCALE GENOMIC DNA]</scope>
    <source>
        <strain evidence="2">PX52</strain>
    </source>
</reference>
<evidence type="ECO:0000313" key="2">
    <source>
        <dbReference type="Proteomes" id="UP000324974"/>
    </source>
</evidence>
<organism evidence="1 2">
    <name type="scientific">Limnoglobus roseus</name>
    <dbReference type="NCBI Taxonomy" id="2598579"/>
    <lineage>
        <taxon>Bacteria</taxon>
        <taxon>Pseudomonadati</taxon>
        <taxon>Planctomycetota</taxon>
        <taxon>Planctomycetia</taxon>
        <taxon>Gemmatales</taxon>
        <taxon>Gemmataceae</taxon>
        <taxon>Limnoglobus</taxon>
    </lineage>
</organism>
<dbReference type="EMBL" id="CP042425">
    <property type="protein sequence ID" value="QEL14090.1"/>
    <property type="molecule type" value="Genomic_DNA"/>
</dbReference>
<accession>A0A5C1A5V3</accession>
<keyword evidence="2" id="KW-1185">Reference proteome</keyword>
<dbReference type="Proteomes" id="UP000324974">
    <property type="component" value="Chromosome"/>
</dbReference>
<dbReference type="RefSeq" id="WP_149109006.1">
    <property type="nucleotide sequence ID" value="NZ_CP042425.1"/>
</dbReference>
<gene>
    <name evidence="1" type="ORF">PX52LOC_00954</name>
</gene>
<protein>
    <submittedName>
        <fullName evidence="1">FMN-binding negative transcriptional regulator</fullName>
    </submittedName>
</protein>
<sequence length="212" mass="23682">MYVPSSFAVPELDTLHAFIARHSFGLLVSNVGGESFATHLPFLLDRTAGPHGTLIGHLARANPHWRELERQLALAVFSGPHAYISPTWYEAEAVVPTWNYTAVHAYGRPQLIEDRATLLGILQQSVAVYERSMPRPWVLDEPPAFLDKMLAQIVGFRIEIERLEGKFKLNQNHPAERQQKVARALREQGGEDALGVAEMMEANLADRPPSGR</sequence>
<dbReference type="KEGG" id="lrs:PX52LOC_00954"/>
<dbReference type="InterPro" id="IPR007396">
    <property type="entry name" value="TR_PAI2-type"/>
</dbReference>
<dbReference type="PANTHER" id="PTHR35802:SF1">
    <property type="entry name" value="PROTEASE SYNTHASE AND SPORULATION PROTEIN PAI 2"/>
    <property type="match status" value="1"/>
</dbReference>
<evidence type="ECO:0000313" key="1">
    <source>
        <dbReference type="EMBL" id="QEL14090.1"/>
    </source>
</evidence>
<proteinExistence type="predicted"/>
<dbReference type="SUPFAM" id="SSF50475">
    <property type="entry name" value="FMN-binding split barrel"/>
    <property type="match status" value="1"/>
</dbReference>
<dbReference type="InterPro" id="IPR012349">
    <property type="entry name" value="Split_barrel_FMN-bd"/>
</dbReference>
<dbReference type="PIRSF" id="PIRSF010372">
    <property type="entry name" value="PaiB"/>
    <property type="match status" value="1"/>
</dbReference>
<dbReference type="AlphaFoldDB" id="A0A5C1A5V3"/>
<name>A0A5C1A5V3_9BACT</name>
<dbReference type="Gene3D" id="2.30.110.10">
    <property type="entry name" value="Electron Transport, Fmn-binding Protein, Chain A"/>
    <property type="match status" value="1"/>
</dbReference>
<dbReference type="Pfam" id="PF04299">
    <property type="entry name" value="FMN_bind_2"/>
    <property type="match status" value="1"/>
</dbReference>
<dbReference type="OrthoDB" id="9794948at2"/>